<evidence type="ECO:0000256" key="1">
    <source>
        <dbReference type="SAM" id="MobiDB-lite"/>
    </source>
</evidence>
<organism evidence="2 3">
    <name type="scientific">Devosia soli</name>
    <dbReference type="NCBI Taxonomy" id="361041"/>
    <lineage>
        <taxon>Bacteria</taxon>
        <taxon>Pseudomonadati</taxon>
        <taxon>Pseudomonadota</taxon>
        <taxon>Alphaproteobacteria</taxon>
        <taxon>Hyphomicrobiales</taxon>
        <taxon>Devosiaceae</taxon>
        <taxon>Devosia</taxon>
    </lineage>
</organism>
<accession>A0A0F5L4N8</accession>
<feature type="region of interest" description="Disordered" evidence="1">
    <location>
        <begin position="64"/>
        <end position="86"/>
    </location>
</feature>
<dbReference type="STRING" id="361041.VW35_17580"/>
<protein>
    <submittedName>
        <fullName evidence="2">Uncharacterized protein</fullName>
    </submittedName>
</protein>
<evidence type="ECO:0000313" key="3">
    <source>
        <dbReference type="Proteomes" id="UP000033514"/>
    </source>
</evidence>
<dbReference type="EMBL" id="LAJG01000042">
    <property type="protein sequence ID" value="KKB76582.1"/>
    <property type="molecule type" value="Genomic_DNA"/>
</dbReference>
<comment type="caution">
    <text evidence="2">The sequence shown here is derived from an EMBL/GenBank/DDBJ whole genome shotgun (WGS) entry which is preliminary data.</text>
</comment>
<name>A0A0F5L4N8_9HYPH</name>
<gene>
    <name evidence="2" type="ORF">VW35_17580</name>
</gene>
<sequence>MSSAAACSPCRRRSNSSARCAAIMTRSSSSAIWSAFSPRLPLVSAISSISMSIRPARQDYILLPKRGPSSAPARPSSAARKALHRS</sequence>
<dbReference type="AlphaFoldDB" id="A0A0F5L4N8"/>
<reference evidence="2 3" key="1">
    <citation type="submission" date="2015-03" db="EMBL/GenBank/DDBJ databases">
        <authorList>
            <person name="Hassan Y.I."/>
            <person name="Lepp D."/>
            <person name="Zhou T."/>
        </authorList>
    </citation>
    <scope>NUCLEOTIDE SEQUENCE [LARGE SCALE GENOMIC DNA]</scope>
    <source>
        <strain evidence="2 3">GH2-10</strain>
    </source>
</reference>
<keyword evidence="3" id="KW-1185">Reference proteome</keyword>
<dbReference type="Proteomes" id="UP000033514">
    <property type="component" value="Unassembled WGS sequence"/>
</dbReference>
<evidence type="ECO:0000313" key="2">
    <source>
        <dbReference type="EMBL" id="KKB76582.1"/>
    </source>
</evidence>
<feature type="compositionally biased region" description="Low complexity" evidence="1">
    <location>
        <begin position="64"/>
        <end position="80"/>
    </location>
</feature>
<proteinExistence type="predicted"/>